<dbReference type="HOGENOM" id="CLU_3039720_0_0_10"/>
<dbReference type="Proteomes" id="UP000005819">
    <property type="component" value="Unassembled WGS sequence"/>
</dbReference>
<dbReference type="EMBL" id="ABFK02000016">
    <property type="protein sequence ID" value="EDS04281.1"/>
    <property type="molecule type" value="Genomic_DNA"/>
</dbReference>
<evidence type="ECO:0000313" key="2">
    <source>
        <dbReference type="EMBL" id="EDS04281.1"/>
    </source>
</evidence>
<accession>B0MTR5</accession>
<comment type="caution">
    <text evidence="2">The sequence shown here is derived from an EMBL/GenBank/DDBJ whole genome shotgun (WGS) entry which is preliminary data.</text>
</comment>
<reference evidence="2" key="2">
    <citation type="submission" date="2013-09" db="EMBL/GenBank/DDBJ databases">
        <title>Draft genome sequence of Alistipes putredinis (DSM 17216).</title>
        <authorList>
            <person name="Sudarsanam P."/>
            <person name="Ley R."/>
            <person name="Guruge J."/>
            <person name="Turnbaugh P.J."/>
            <person name="Mahowald M."/>
            <person name="Liep D."/>
            <person name="Gordon J."/>
        </authorList>
    </citation>
    <scope>NUCLEOTIDE SEQUENCE</scope>
    <source>
        <strain evidence="2">DSM 17216</strain>
    </source>
</reference>
<name>B0MTR5_9BACT</name>
<keyword evidence="1" id="KW-0812">Transmembrane</keyword>
<reference evidence="2" key="1">
    <citation type="submission" date="2007-10" db="EMBL/GenBank/DDBJ databases">
        <authorList>
            <person name="Fulton L."/>
            <person name="Clifton S."/>
            <person name="Fulton B."/>
            <person name="Xu J."/>
            <person name="Minx P."/>
            <person name="Pepin K.H."/>
            <person name="Johnson M."/>
            <person name="Thiruvilangam P."/>
            <person name="Bhonagiri V."/>
            <person name="Nash W.E."/>
            <person name="Mardis E.R."/>
            <person name="Wilson R.K."/>
        </authorList>
    </citation>
    <scope>NUCLEOTIDE SEQUENCE [LARGE SCALE GENOMIC DNA]</scope>
    <source>
        <strain evidence="2">DSM 17216</strain>
    </source>
</reference>
<organism evidence="2 3">
    <name type="scientific">Alistipes putredinis DSM 17216</name>
    <dbReference type="NCBI Taxonomy" id="445970"/>
    <lineage>
        <taxon>Bacteria</taxon>
        <taxon>Pseudomonadati</taxon>
        <taxon>Bacteroidota</taxon>
        <taxon>Bacteroidia</taxon>
        <taxon>Bacteroidales</taxon>
        <taxon>Rikenellaceae</taxon>
        <taxon>Alistipes</taxon>
    </lineage>
</organism>
<sequence length="54" mass="6355">MNLYFSFLSVRRARRSCRIVCRFGFFVSFSLSGCFDRFQVFPKGGSVRGEWSFL</sequence>
<feature type="transmembrane region" description="Helical" evidence="1">
    <location>
        <begin position="20"/>
        <end position="38"/>
    </location>
</feature>
<keyword evidence="1" id="KW-1133">Transmembrane helix</keyword>
<evidence type="ECO:0000256" key="1">
    <source>
        <dbReference type="SAM" id="Phobius"/>
    </source>
</evidence>
<proteinExistence type="predicted"/>
<gene>
    <name evidence="2" type="ORF">ALIPUT_00152</name>
</gene>
<keyword evidence="1" id="KW-0472">Membrane</keyword>
<evidence type="ECO:0000313" key="3">
    <source>
        <dbReference type="Proteomes" id="UP000005819"/>
    </source>
</evidence>
<protein>
    <submittedName>
        <fullName evidence="2">Uncharacterized protein</fullName>
    </submittedName>
</protein>
<dbReference type="AlphaFoldDB" id="B0MTR5"/>
<keyword evidence="3" id="KW-1185">Reference proteome</keyword>